<protein>
    <recommendedName>
        <fullName evidence="3">DNA polymerase I</fullName>
        <ecNumber evidence="2">2.7.7.7</ecNumber>
    </recommendedName>
</protein>
<dbReference type="SMART" id="SM00482">
    <property type="entry name" value="POLAc"/>
    <property type="match status" value="1"/>
</dbReference>
<dbReference type="Proteomes" id="UP000675379">
    <property type="component" value="Unassembled WGS sequence"/>
</dbReference>
<evidence type="ECO:0000256" key="3">
    <source>
        <dbReference type="ARBA" id="ARBA00020311"/>
    </source>
</evidence>
<dbReference type="EC" id="2.7.7.7" evidence="2"/>
<dbReference type="AlphaFoldDB" id="A0A941CQZ4"/>
<evidence type="ECO:0000313" key="8">
    <source>
        <dbReference type="Proteomes" id="UP000675379"/>
    </source>
</evidence>
<dbReference type="PANTHER" id="PTHR10133">
    <property type="entry name" value="DNA POLYMERASE I"/>
    <property type="match status" value="1"/>
</dbReference>
<dbReference type="Pfam" id="PF01612">
    <property type="entry name" value="DNA_pol_A_exo1"/>
    <property type="match status" value="1"/>
</dbReference>
<dbReference type="EMBL" id="JAGSCS010000004">
    <property type="protein sequence ID" value="MBR0575706.1"/>
    <property type="molecule type" value="Genomic_DNA"/>
</dbReference>
<dbReference type="Pfam" id="PF00476">
    <property type="entry name" value="DNA_pol_A"/>
    <property type="match status" value="1"/>
</dbReference>
<reference evidence="7" key="1">
    <citation type="submission" date="2021-04" db="EMBL/GenBank/DDBJ databases">
        <title>Proteiniclasticum sedimins sp. nov., an obligate anaerobic bacterium isolated from anaerobic sludge.</title>
        <authorList>
            <person name="Liu J."/>
        </authorList>
    </citation>
    <scope>NUCLEOTIDE SEQUENCE</scope>
    <source>
        <strain evidence="7">BAD-10</strain>
    </source>
</reference>
<dbReference type="GO" id="GO:0008408">
    <property type="term" value="F:3'-5' exonuclease activity"/>
    <property type="evidence" value="ECO:0007669"/>
    <property type="project" value="InterPro"/>
</dbReference>
<dbReference type="InterPro" id="IPR043502">
    <property type="entry name" value="DNA/RNA_pol_sf"/>
</dbReference>
<dbReference type="SUPFAM" id="SSF53098">
    <property type="entry name" value="Ribonuclease H-like"/>
    <property type="match status" value="1"/>
</dbReference>
<comment type="caution">
    <text evidence="7">The sequence shown here is derived from an EMBL/GenBank/DDBJ whole genome shotgun (WGS) entry which is preliminary data.</text>
</comment>
<dbReference type="GO" id="GO:0003887">
    <property type="term" value="F:DNA-directed DNA polymerase activity"/>
    <property type="evidence" value="ECO:0007669"/>
    <property type="project" value="UniProtKB-EC"/>
</dbReference>
<sequence length="655" mass="74032">MTTLHLDIESYCDLSLPDVGVYKYASHPSFTVLLLAYAIDDRQVRILDLENGDSIPEKLEALIKDPEIRKVAHNAQFERVCLSSHFRQQLDPVNWECTMIKALTLGLPASLDNVSKALGFPQDMQKLTTGKNLIRLFSVPRKPSKANGYQTSFFSDDKPEEWEQFKTYCIQDVEVERNIDKALAKYKTTPEEIELWQLDQRINDRGVALDKDFAEAAVKIDSEYQEEILGRFKEITGLDNPKSVAQLKMWLTEKLGIDVPKVTKETVPELIKTAREKNMPEVVEALEIRQETAKTSVTKYQKMIDVVLDDGRARGLLQFYGASRTGRWAGRLIQVQNLPQNHISDLDTARRIVATGDTELLEMTYDKVPNILSQLIRTAFIAKPGHRFVVADFSAIEARVIAWLSGESWRMEVFQTHGKIYEASASQMFKVPIETVTKGSALRQKGKVAELALGYQGGPGALRSMDRKWAAQASDDELQELVDQWRSANTAITKFWKDCEAAAKEAIRDNTIVQMQKGLKFIGSPDYLFIELPSGRRLAYREPKLEESKFGSKITYQGQNQTTNAWETQETYGGKLVENIVQATARDCLAVSMVRVEAAGYQIVMHVHDEIIVEAPNIDTDALKKISAIMGRPISWAEGLPLRADAYECSYYQKD</sequence>
<dbReference type="InterPro" id="IPR036397">
    <property type="entry name" value="RNaseH_sf"/>
</dbReference>
<proteinExistence type="inferred from homology"/>
<evidence type="ECO:0000256" key="4">
    <source>
        <dbReference type="ARBA" id="ARBA00022705"/>
    </source>
</evidence>
<evidence type="ECO:0000256" key="2">
    <source>
        <dbReference type="ARBA" id="ARBA00012417"/>
    </source>
</evidence>
<dbReference type="InterPro" id="IPR001098">
    <property type="entry name" value="DNA-dir_DNA_pol_A_palm_dom"/>
</dbReference>
<dbReference type="CDD" id="cd08642">
    <property type="entry name" value="DNA_pol_A_pol_I_A"/>
    <property type="match status" value="1"/>
</dbReference>
<name>A0A941CQZ4_9CLOT</name>
<dbReference type="Gene3D" id="1.10.150.20">
    <property type="entry name" value="5' to 3' exonuclease, C-terminal subdomain"/>
    <property type="match status" value="1"/>
</dbReference>
<evidence type="ECO:0000256" key="5">
    <source>
        <dbReference type="ARBA" id="ARBA00049244"/>
    </source>
</evidence>
<dbReference type="GO" id="GO:0006302">
    <property type="term" value="P:double-strand break repair"/>
    <property type="evidence" value="ECO:0007669"/>
    <property type="project" value="TreeGrafter"/>
</dbReference>
<accession>A0A941CQZ4</accession>
<dbReference type="Gene3D" id="3.30.420.10">
    <property type="entry name" value="Ribonuclease H-like superfamily/Ribonuclease H"/>
    <property type="match status" value="1"/>
</dbReference>
<gene>
    <name evidence="7" type="ORF">KCG48_05040</name>
</gene>
<comment type="similarity">
    <text evidence="1">Belongs to the DNA polymerase type-A family.</text>
</comment>
<dbReference type="InterPro" id="IPR012337">
    <property type="entry name" value="RNaseH-like_sf"/>
</dbReference>
<dbReference type="InterPro" id="IPR002298">
    <property type="entry name" value="DNA_polymerase_A"/>
</dbReference>
<dbReference type="GO" id="GO:0003677">
    <property type="term" value="F:DNA binding"/>
    <property type="evidence" value="ECO:0007669"/>
    <property type="project" value="InterPro"/>
</dbReference>
<dbReference type="Gene3D" id="3.30.70.370">
    <property type="match status" value="1"/>
</dbReference>
<dbReference type="InterPro" id="IPR002562">
    <property type="entry name" value="3'-5'_exonuclease_dom"/>
</dbReference>
<feature type="domain" description="DNA-directed DNA polymerase family A palm" evidence="6">
    <location>
        <begin position="373"/>
        <end position="619"/>
    </location>
</feature>
<evidence type="ECO:0000256" key="1">
    <source>
        <dbReference type="ARBA" id="ARBA00007705"/>
    </source>
</evidence>
<comment type="catalytic activity">
    <reaction evidence="5">
        <text>DNA(n) + a 2'-deoxyribonucleoside 5'-triphosphate = DNA(n+1) + diphosphate</text>
        <dbReference type="Rhea" id="RHEA:22508"/>
        <dbReference type="Rhea" id="RHEA-COMP:17339"/>
        <dbReference type="Rhea" id="RHEA-COMP:17340"/>
        <dbReference type="ChEBI" id="CHEBI:33019"/>
        <dbReference type="ChEBI" id="CHEBI:61560"/>
        <dbReference type="ChEBI" id="CHEBI:173112"/>
        <dbReference type="EC" id="2.7.7.7"/>
    </reaction>
</comment>
<dbReference type="SUPFAM" id="SSF56672">
    <property type="entry name" value="DNA/RNA polymerases"/>
    <property type="match status" value="1"/>
</dbReference>
<keyword evidence="4" id="KW-0235">DNA replication</keyword>
<evidence type="ECO:0000313" key="7">
    <source>
        <dbReference type="EMBL" id="MBR0575706.1"/>
    </source>
</evidence>
<keyword evidence="8" id="KW-1185">Reference proteome</keyword>
<dbReference type="PANTHER" id="PTHR10133:SF27">
    <property type="entry name" value="DNA POLYMERASE NU"/>
    <property type="match status" value="1"/>
</dbReference>
<evidence type="ECO:0000259" key="6">
    <source>
        <dbReference type="SMART" id="SM00482"/>
    </source>
</evidence>
<dbReference type="GO" id="GO:0006261">
    <property type="term" value="P:DNA-templated DNA replication"/>
    <property type="evidence" value="ECO:0007669"/>
    <property type="project" value="InterPro"/>
</dbReference>
<organism evidence="7 8">
    <name type="scientific">Proteiniclasticum sediminis</name>
    <dbReference type="NCBI Taxonomy" id="2804028"/>
    <lineage>
        <taxon>Bacteria</taxon>
        <taxon>Bacillati</taxon>
        <taxon>Bacillota</taxon>
        <taxon>Clostridia</taxon>
        <taxon>Eubacteriales</taxon>
        <taxon>Clostridiaceae</taxon>
        <taxon>Proteiniclasticum</taxon>
    </lineage>
</organism>